<feature type="transmembrane region" description="Helical" evidence="3">
    <location>
        <begin position="7"/>
        <end position="29"/>
    </location>
</feature>
<dbReference type="Gene3D" id="3.40.50.1820">
    <property type="entry name" value="alpha/beta hydrolase"/>
    <property type="match status" value="1"/>
</dbReference>
<evidence type="ECO:0000256" key="1">
    <source>
        <dbReference type="ARBA" id="ARBA00022801"/>
    </source>
</evidence>
<keyword evidence="3" id="KW-0472">Membrane</keyword>
<dbReference type="InterPro" id="IPR006028">
    <property type="entry name" value="GABAA/Glycine_rcpt"/>
</dbReference>
<evidence type="ECO:0000313" key="6">
    <source>
        <dbReference type="Proteomes" id="UP000095280"/>
    </source>
</evidence>
<feature type="transmembrane region" description="Helical" evidence="3">
    <location>
        <begin position="70"/>
        <end position="88"/>
    </location>
</feature>
<keyword evidence="6" id="KW-1185">Reference proteome</keyword>
<keyword evidence="1" id="KW-0378">Hydrolase</keyword>
<feature type="domain" description="Alpha/beta hydrolase fold-3" evidence="5">
    <location>
        <begin position="1016"/>
        <end position="1174"/>
    </location>
</feature>
<feature type="region of interest" description="Disordered" evidence="2">
    <location>
        <begin position="119"/>
        <end position="151"/>
    </location>
</feature>
<dbReference type="InterPro" id="IPR006029">
    <property type="entry name" value="Neurotrans-gated_channel_TM"/>
</dbReference>
<name>A0A1I8IDL5_9PLAT</name>
<dbReference type="GO" id="GO:0005216">
    <property type="term" value="F:monoatomic ion channel activity"/>
    <property type="evidence" value="ECO:0007669"/>
    <property type="project" value="InterPro"/>
</dbReference>
<dbReference type="Pfam" id="PF02932">
    <property type="entry name" value="Neur_chan_memb"/>
    <property type="match status" value="1"/>
</dbReference>
<dbReference type="Pfam" id="PF07859">
    <property type="entry name" value="Abhydrolase_3"/>
    <property type="match status" value="2"/>
</dbReference>
<dbReference type="InterPro" id="IPR038050">
    <property type="entry name" value="Neuro_actylchol_rec"/>
</dbReference>
<accession>A0A1I8IDL5</accession>
<keyword evidence="3" id="KW-1133">Transmembrane helix</keyword>
<sequence>MHRKFNYYLIQVYIPSTLVVVLSWVSFWIDHHATPARITLSLLTVLTITTQSSSVTSGMPRVSYVKSIDVWLTGCLAFVFMALIEYAVNAGQMVLRKSAVAAATTAAPASETVAAPPLTSKFEKGSKTGGTSGGSGGGNAEATLAEADAEPDRSQDDLGWIFRHKDAIAHWLGLHCVCHKLPQPSGMTDAEFVDFLAKRIFPMAFLLFNAVYWVYYKARQAEIMPSASIGSQLEKTSSRSSSTATFSSAASSAGAFCDSAAGRAFNTSRRRSAATRSRIAVTKLARADWSAADWSAADDRRFGLRSRCQCGSSSDCGRKYRLAIQSNRYCVGDEHNEQDGDKFQHVFHHALHTRIRADRRNLMSRGCGKMMEIGVRTAKANAQTNSILTKPMTDHMSPRNSEPAENWASTTVCVALCTTALFRRNCANISVRPGMCMLAVSVGAVDEVFLNIVQQQLSGLAVASRLLEHQSQTGADVSLALLVGFQQVLPDECQAHVHQPGGHAEATNLMRPRVGRNVSADAALATVRVPMVERQPDVQLSHQVAHNGRALLVDGQNEAGLPVDGLLGHLGDHDLEVGQLVQPDTVAQIGVQQQADFLFNLRVGIGQHLQSAWVHGSALYVALRCMAKSCSEYSDLSNCTGVAWVMPNMAQKNSMATEENVMPNALEPQCSTALMVLWFGLWFLQAGALSRGVSRLLAVGFGVTAQQLLTSSPHSPAARGRQGLAKWAETPPRCIRMHGAPCSLNTGSMRMFTEAKSVLSSTPSRSHRGTLDRLPEHRCCRNIGTVAPKRFTSSDQMMRNSSDEKCSARLTLSRYENPGRPKELDEPRMREDDGDWLFLDVVKQQLLRFSIAAGLMQYEAQTGANVPLALFVGLDHVLAGQRQPDAGQPGGHAQAPWSKNSPTMFRILLAVGVLGSAFLAYRMQEPLPDYVQDKGIVTYVQSVFKILETLGRIVEALGLTTMETFRQRAFSAIVPAIKNSSRLHSVEKQFAGSRTIVAWRPESADGRAVPGSKPGIIYIHGGGWAIGAPEFNVNLISEMVERARVTVFAISYRLSIEQRFPAAFEDSLAATRAIFDSAADFNVDPQRIGLCGDSAGGQLAASVAQALRRSAPELGDDWRRPKLQLLIYPVMQAASLRTESYLTQQAEPFLKPWQMADFISIYLTGSRAASDWLLKHGHVTAELRAAYQRATGLELQPSMLNEADSQEFAADADLAARKLDLPPAFILACEFDPLLDDALLYADRLERSEVRVQLTRFSTFHAAVGFPNDGREIRDRLVEILENQL</sequence>
<dbReference type="InterPro" id="IPR013094">
    <property type="entry name" value="AB_hydrolase_3"/>
</dbReference>
<dbReference type="GO" id="GO:0016787">
    <property type="term" value="F:hydrolase activity"/>
    <property type="evidence" value="ECO:0007669"/>
    <property type="project" value="UniProtKB-KW"/>
</dbReference>
<dbReference type="InterPro" id="IPR029058">
    <property type="entry name" value="AB_hydrolase_fold"/>
</dbReference>
<feature type="domain" description="Alpha/beta hydrolase fold-3" evidence="5">
    <location>
        <begin position="1199"/>
        <end position="1258"/>
    </location>
</feature>
<organism evidence="6 7">
    <name type="scientific">Macrostomum lignano</name>
    <dbReference type="NCBI Taxonomy" id="282301"/>
    <lineage>
        <taxon>Eukaryota</taxon>
        <taxon>Metazoa</taxon>
        <taxon>Spiralia</taxon>
        <taxon>Lophotrochozoa</taxon>
        <taxon>Platyhelminthes</taxon>
        <taxon>Rhabditophora</taxon>
        <taxon>Macrostomorpha</taxon>
        <taxon>Macrostomida</taxon>
        <taxon>Macrostomidae</taxon>
        <taxon>Macrostomum</taxon>
    </lineage>
</organism>
<evidence type="ECO:0000259" key="4">
    <source>
        <dbReference type="Pfam" id="PF02932"/>
    </source>
</evidence>
<dbReference type="PANTHER" id="PTHR48081:SF8">
    <property type="entry name" value="ALPHA_BETA HYDROLASE FOLD-3 DOMAIN-CONTAINING PROTEIN-RELATED"/>
    <property type="match status" value="1"/>
</dbReference>
<evidence type="ECO:0000259" key="5">
    <source>
        <dbReference type="Pfam" id="PF07859"/>
    </source>
</evidence>
<keyword evidence="3" id="KW-0812">Transmembrane</keyword>
<dbReference type="GO" id="GO:0004888">
    <property type="term" value="F:transmembrane signaling receptor activity"/>
    <property type="evidence" value="ECO:0007669"/>
    <property type="project" value="InterPro"/>
</dbReference>
<dbReference type="Proteomes" id="UP000095280">
    <property type="component" value="Unplaced"/>
</dbReference>
<dbReference type="GO" id="GO:0016020">
    <property type="term" value="C:membrane"/>
    <property type="evidence" value="ECO:0007669"/>
    <property type="project" value="InterPro"/>
</dbReference>
<feature type="compositionally biased region" description="Gly residues" evidence="2">
    <location>
        <begin position="127"/>
        <end position="139"/>
    </location>
</feature>
<dbReference type="InterPro" id="IPR050300">
    <property type="entry name" value="GDXG_lipolytic_enzyme"/>
</dbReference>
<dbReference type="WBParaSite" id="maker-uti_cns_0011909-snap-gene-0.2-mRNA-1">
    <property type="protein sequence ID" value="maker-uti_cns_0011909-snap-gene-0.2-mRNA-1"/>
    <property type="gene ID" value="maker-uti_cns_0011909-snap-gene-0.2"/>
</dbReference>
<dbReference type="SUPFAM" id="SSF90112">
    <property type="entry name" value="Neurotransmitter-gated ion-channel transmembrane pore"/>
    <property type="match status" value="1"/>
</dbReference>
<dbReference type="SUPFAM" id="SSF53474">
    <property type="entry name" value="alpha/beta-Hydrolases"/>
    <property type="match status" value="1"/>
</dbReference>
<evidence type="ECO:0000256" key="2">
    <source>
        <dbReference type="SAM" id="MobiDB-lite"/>
    </source>
</evidence>
<dbReference type="CDD" id="cd19049">
    <property type="entry name" value="LGIC_TM_anion"/>
    <property type="match status" value="1"/>
</dbReference>
<dbReference type="PRINTS" id="PR00253">
    <property type="entry name" value="GABAARECEPTR"/>
</dbReference>
<dbReference type="InterPro" id="IPR036719">
    <property type="entry name" value="Neuro-gated_channel_TM_sf"/>
</dbReference>
<feature type="transmembrane region" description="Helical" evidence="3">
    <location>
        <begin position="200"/>
        <end position="216"/>
    </location>
</feature>
<dbReference type="PANTHER" id="PTHR48081">
    <property type="entry name" value="AB HYDROLASE SUPERFAMILY PROTEIN C4A8.06C"/>
    <property type="match status" value="1"/>
</dbReference>
<protein>
    <submittedName>
        <fullName evidence="7">Neur_chan_memb domain-containing protein</fullName>
    </submittedName>
</protein>
<evidence type="ECO:0000313" key="7">
    <source>
        <dbReference type="WBParaSite" id="maker-uti_cns_0011909-snap-gene-0.2-mRNA-1"/>
    </source>
</evidence>
<evidence type="ECO:0000256" key="3">
    <source>
        <dbReference type="SAM" id="Phobius"/>
    </source>
</evidence>
<proteinExistence type="predicted"/>
<feature type="domain" description="Neurotransmitter-gated ion-channel transmembrane" evidence="4">
    <location>
        <begin position="12"/>
        <end position="88"/>
    </location>
</feature>
<reference evidence="7" key="1">
    <citation type="submission" date="2016-11" db="UniProtKB">
        <authorList>
            <consortium name="WormBaseParasite"/>
        </authorList>
    </citation>
    <scope>IDENTIFICATION</scope>
</reference>
<dbReference type="Gene3D" id="1.20.58.390">
    <property type="entry name" value="Neurotransmitter-gated ion-channel transmembrane domain"/>
    <property type="match status" value="1"/>
</dbReference>